<comment type="similarity">
    <text evidence="1">Belongs to the AHA1 family.</text>
</comment>
<dbReference type="EMBL" id="CP017839">
    <property type="protein sequence ID" value="APB00342.1"/>
    <property type="molecule type" value="Genomic_DNA"/>
</dbReference>
<dbReference type="KEGG" id="nsr:NS506_06306"/>
<dbReference type="Proteomes" id="UP000037179">
    <property type="component" value="Unassembled WGS sequence"/>
</dbReference>
<dbReference type="GeneID" id="93376794"/>
<dbReference type="OrthoDB" id="9803476at2"/>
<evidence type="ECO:0000313" key="4">
    <source>
        <dbReference type="EMBL" id="GAP33257.1"/>
    </source>
</evidence>
<gene>
    <name evidence="3" type="ORF">NS506_06306</name>
    <name evidence="4" type="ORF">NSK11_contig00230-0006</name>
</gene>
<dbReference type="Pfam" id="PF08327">
    <property type="entry name" value="AHSA1"/>
    <property type="match status" value="1"/>
</dbReference>
<dbReference type="EMBL" id="BBYQ01000230">
    <property type="protein sequence ID" value="GAP33257.1"/>
    <property type="molecule type" value="Genomic_DNA"/>
</dbReference>
<dbReference type="Gene3D" id="3.30.530.20">
    <property type="match status" value="1"/>
</dbReference>
<evidence type="ECO:0000313" key="3">
    <source>
        <dbReference type="EMBL" id="APB00342.1"/>
    </source>
</evidence>
<name>A0A0B8NSJ5_9NOCA</name>
<protein>
    <submittedName>
        <fullName evidence="4">ATPase</fullName>
    </submittedName>
</protein>
<proteinExistence type="inferred from homology"/>
<organism evidence="4 5">
    <name type="scientific">Nocardia seriolae</name>
    <dbReference type="NCBI Taxonomy" id="37332"/>
    <lineage>
        <taxon>Bacteria</taxon>
        <taxon>Bacillati</taxon>
        <taxon>Actinomycetota</taxon>
        <taxon>Actinomycetes</taxon>
        <taxon>Mycobacteriales</taxon>
        <taxon>Nocardiaceae</taxon>
        <taxon>Nocardia</taxon>
    </lineage>
</organism>
<dbReference type="InterPro" id="IPR023393">
    <property type="entry name" value="START-like_dom_sf"/>
</dbReference>
<evidence type="ECO:0000313" key="5">
    <source>
        <dbReference type="Proteomes" id="UP000037179"/>
    </source>
</evidence>
<dbReference type="RefSeq" id="WP_045440387.1">
    <property type="nucleotide sequence ID" value="NZ_AP017900.1"/>
</dbReference>
<dbReference type="Proteomes" id="UP000180166">
    <property type="component" value="Chromosome"/>
</dbReference>
<dbReference type="CDD" id="cd07814">
    <property type="entry name" value="SRPBCC_CalC_Aha1-like"/>
    <property type="match status" value="1"/>
</dbReference>
<sequence>MISDPHLDPAAIELGSFFPQPPDTVWRALTEPDLLAQWLLRPTGFAAAPGTRFRFTVPDTPLGEIRCKVLEARPPERLTYTWLYHRPEFPTHCIVAWTLLPQGRGTRLLLTQTGFDIENRRQKMARNALERTWKRRLLPQLGEVIHH</sequence>
<evidence type="ECO:0000259" key="2">
    <source>
        <dbReference type="Pfam" id="PF08327"/>
    </source>
</evidence>
<dbReference type="InterPro" id="IPR013538">
    <property type="entry name" value="ASHA1/2-like_C"/>
</dbReference>
<reference evidence="3 6" key="3">
    <citation type="submission" date="2016-10" db="EMBL/GenBank/DDBJ databases">
        <title>Genome sequence of Nocardia seriolae strain EM150506, isolated from Anguila japonica.</title>
        <authorList>
            <person name="Han H.-J."/>
        </authorList>
    </citation>
    <scope>NUCLEOTIDE SEQUENCE [LARGE SCALE GENOMIC DNA]</scope>
    <source>
        <strain evidence="3 6">EM150506</strain>
    </source>
</reference>
<reference evidence="4 5" key="2">
    <citation type="journal article" date="2016" name="Genome Announc.">
        <title>Draft Genome Sequence of Erythromycin- and Oxytetracycline-Sensitive Nocardia seriolae Strain U-1 (NBRC 110359).</title>
        <authorList>
            <person name="Imajoh M."/>
            <person name="Sukeda M."/>
            <person name="Shimizu M."/>
            <person name="Yamane J."/>
            <person name="Ohnishi K."/>
            <person name="Oshima S."/>
        </authorList>
    </citation>
    <scope>NUCLEOTIDE SEQUENCE [LARGE SCALE GENOMIC DNA]</scope>
    <source>
        <strain evidence="4 5">U-1</strain>
    </source>
</reference>
<accession>A0A0B8NSJ5</accession>
<feature type="domain" description="Activator of Hsp90 ATPase homologue 1/2-like C-terminal" evidence="2">
    <location>
        <begin position="21"/>
        <end position="135"/>
    </location>
</feature>
<dbReference type="SUPFAM" id="SSF55961">
    <property type="entry name" value="Bet v1-like"/>
    <property type="match status" value="1"/>
</dbReference>
<evidence type="ECO:0000313" key="6">
    <source>
        <dbReference type="Proteomes" id="UP000180166"/>
    </source>
</evidence>
<dbReference type="AlphaFoldDB" id="A0A0B8NSJ5"/>
<reference evidence="5" key="1">
    <citation type="submission" date="2015-07" db="EMBL/GenBank/DDBJ databases">
        <title>Nocardia seriolae U-1 whole genome shotgun sequence.</title>
        <authorList>
            <person name="Imajoh M."/>
            <person name="Fukumoto Y."/>
            <person name="Sukeda M."/>
            <person name="Yamane J."/>
            <person name="Yamasaki K."/>
            <person name="Shimizu M."/>
            <person name="Ohnishi K."/>
            <person name="Oshima S."/>
        </authorList>
    </citation>
    <scope>NUCLEOTIDE SEQUENCE [LARGE SCALE GENOMIC DNA]</scope>
    <source>
        <strain evidence="5">U-1</strain>
    </source>
</reference>
<keyword evidence="5" id="KW-1185">Reference proteome</keyword>
<evidence type="ECO:0000256" key="1">
    <source>
        <dbReference type="ARBA" id="ARBA00006817"/>
    </source>
</evidence>